<protein>
    <submittedName>
        <fullName evidence="3">Putative NADP-dependent oxidoreductase YfmJ</fullName>
        <ecNumber evidence="3">1.-.-.-</ecNumber>
    </submittedName>
</protein>
<dbReference type="SMART" id="SM00829">
    <property type="entry name" value="PKS_ER"/>
    <property type="match status" value="1"/>
</dbReference>
<dbReference type="InterPro" id="IPR041694">
    <property type="entry name" value="ADH_N_2"/>
</dbReference>
<sequence>MSQVFVLAKRPVGVPELEDFDLVSLQEDSLGDGELRIEPVTFSVDPYLRGRMSDARSYVAPFEVGAPIASAGIGKIMESRAEGFAVGDFVRGEFPWASSFVLGTAGLWKLPTDLEVDPSAYLGVLGMTGLTAYVGLVVLGKVTAEDEVLVTGAAGAVGSVVGQLARIFGARVVGSAGGSAKVEQLAKLGFTAGIDYRSSDFAQALDVSFPDGISLFFDNVGGKQFEAGLHRMKDFGRILSCGAISQYNDTELPPGPRGLEGLVVRRRLRIQGFIVSDHQSHYREYLSKATQWIRDGQLQSLETIADGFTELPTAFVSLFSGGNIGKMLVNATSSAP</sequence>
<name>A0A0D8FYT8_9ACTN</name>
<keyword evidence="4" id="KW-1185">Reference proteome</keyword>
<dbReference type="CDD" id="cd05288">
    <property type="entry name" value="PGDH"/>
    <property type="match status" value="1"/>
</dbReference>
<dbReference type="Pfam" id="PF16884">
    <property type="entry name" value="ADH_N_2"/>
    <property type="match status" value="1"/>
</dbReference>
<dbReference type="InterPro" id="IPR020843">
    <property type="entry name" value="ER"/>
</dbReference>
<dbReference type="eggNOG" id="COG2130">
    <property type="taxonomic scope" value="Bacteria"/>
</dbReference>
<dbReference type="RefSeq" id="WP_035392293.1">
    <property type="nucleotide sequence ID" value="NZ_JQKF01000085.1"/>
</dbReference>
<evidence type="ECO:0000313" key="3">
    <source>
        <dbReference type="EMBL" id="KJE77847.1"/>
    </source>
</evidence>
<dbReference type="GeneID" id="78371568"/>
<dbReference type="SUPFAM" id="SSF51735">
    <property type="entry name" value="NAD(P)-binding Rossmann-fold domains"/>
    <property type="match status" value="1"/>
</dbReference>
<dbReference type="Gene3D" id="3.40.50.720">
    <property type="entry name" value="NAD(P)-binding Rossmann-like Domain"/>
    <property type="match status" value="1"/>
</dbReference>
<dbReference type="Gene3D" id="3.90.180.10">
    <property type="entry name" value="Medium-chain alcohol dehydrogenases, catalytic domain"/>
    <property type="match status" value="1"/>
</dbReference>
<dbReference type="EC" id="1.-.-.-" evidence="3"/>
<accession>A0A0D8FYT8</accession>
<comment type="caution">
    <text evidence="3">The sequence shown here is derived from an EMBL/GenBank/DDBJ whole genome shotgun (WGS) entry which is preliminary data.</text>
</comment>
<dbReference type="Proteomes" id="UP000032336">
    <property type="component" value="Unassembled WGS sequence"/>
</dbReference>
<dbReference type="SUPFAM" id="SSF50129">
    <property type="entry name" value="GroES-like"/>
    <property type="match status" value="1"/>
</dbReference>
<gene>
    <name evidence="3" type="primary">yfmJ</name>
    <name evidence="3" type="ORF">FEAC_02190</name>
</gene>
<dbReference type="InterPro" id="IPR036291">
    <property type="entry name" value="NAD(P)-bd_dom_sf"/>
</dbReference>
<proteinExistence type="predicted"/>
<dbReference type="STRING" id="1121877.FEAC_02190"/>
<dbReference type="InterPro" id="IPR011032">
    <property type="entry name" value="GroES-like_sf"/>
</dbReference>
<evidence type="ECO:0000256" key="1">
    <source>
        <dbReference type="ARBA" id="ARBA00023002"/>
    </source>
</evidence>
<dbReference type="PATRIC" id="fig|1121877.4.peg.237"/>
<evidence type="ECO:0000259" key="2">
    <source>
        <dbReference type="SMART" id="SM00829"/>
    </source>
</evidence>
<dbReference type="PANTHER" id="PTHR43205">
    <property type="entry name" value="PROSTAGLANDIN REDUCTASE"/>
    <property type="match status" value="1"/>
</dbReference>
<dbReference type="Pfam" id="PF00107">
    <property type="entry name" value="ADH_zinc_N"/>
    <property type="match status" value="1"/>
</dbReference>
<dbReference type="InterPro" id="IPR045010">
    <property type="entry name" value="MDR_fam"/>
</dbReference>
<keyword evidence="1 3" id="KW-0560">Oxidoreductase</keyword>
<feature type="domain" description="Enoyl reductase (ER)" evidence="2">
    <location>
        <begin position="13"/>
        <end position="329"/>
    </location>
</feature>
<dbReference type="FunFam" id="3.40.50.720:FF:000121">
    <property type="entry name" value="Prostaglandin reductase 2"/>
    <property type="match status" value="1"/>
</dbReference>
<dbReference type="EMBL" id="JXUW01000002">
    <property type="protein sequence ID" value="KJE77847.1"/>
    <property type="molecule type" value="Genomic_DNA"/>
</dbReference>
<reference evidence="3 4" key="1">
    <citation type="submission" date="2015-01" db="EMBL/GenBank/DDBJ databases">
        <title>Draft genome of the acidophilic iron oxidizer Ferrimicrobium acidiphilum strain T23.</title>
        <authorList>
            <person name="Poehlein A."/>
            <person name="Eisen S."/>
            <person name="Schloemann M."/>
            <person name="Johnson B.D."/>
            <person name="Daniel R."/>
            <person name="Muehling M."/>
        </authorList>
    </citation>
    <scope>NUCLEOTIDE SEQUENCE [LARGE SCALE GENOMIC DNA]</scope>
    <source>
        <strain evidence="3 4">T23</strain>
    </source>
</reference>
<dbReference type="InterPro" id="IPR013149">
    <property type="entry name" value="ADH-like_C"/>
</dbReference>
<organism evidence="3 4">
    <name type="scientific">Ferrimicrobium acidiphilum DSM 19497</name>
    <dbReference type="NCBI Taxonomy" id="1121877"/>
    <lineage>
        <taxon>Bacteria</taxon>
        <taxon>Bacillati</taxon>
        <taxon>Actinomycetota</taxon>
        <taxon>Acidimicrobiia</taxon>
        <taxon>Acidimicrobiales</taxon>
        <taxon>Acidimicrobiaceae</taxon>
        <taxon>Ferrimicrobium</taxon>
    </lineage>
</organism>
<evidence type="ECO:0000313" key="4">
    <source>
        <dbReference type="Proteomes" id="UP000032336"/>
    </source>
</evidence>
<dbReference type="GO" id="GO:0016628">
    <property type="term" value="F:oxidoreductase activity, acting on the CH-CH group of donors, NAD or NADP as acceptor"/>
    <property type="evidence" value="ECO:0007669"/>
    <property type="project" value="InterPro"/>
</dbReference>
<dbReference type="PANTHER" id="PTHR43205:SF7">
    <property type="entry name" value="PROSTAGLANDIN REDUCTASE 1"/>
    <property type="match status" value="1"/>
</dbReference>
<dbReference type="AlphaFoldDB" id="A0A0D8FYT8"/>
<dbReference type="OrthoDB" id="9805663at2"/>